<dbReference type="PANTHER" id="PTHR43537">
    <property type="entry name" value="TRANSCRIPTIONAL REGULATOR, GNTR FAMILY"/>
    <property type="match status" value="1"/>
</dbReference>
<accession>A0A2J7TCQ5</accession>
<dbReference type="Proteomes" id="UP000236286">
    <property type="component" value="Unassembled WGS sequence"/>
</dbReference>
<dbReference type="SUPFAM" id="SSF46785">
    <property type="entry name" value="Winged helix' DNA-binding domain"/>
    <property type="match status" value="2"/>
</dbReference>
<evidence type="ECO:0008006" key="4">
    <source>
        <dbReference type="Google" id="ProtNLM"/>
    </source>
</evidence>
<name>A0A2J7TCQ5_METSI</name>
<organism evidence="2 3">
    <name type="scientific">Methylocella silvestris</name>
    <dbReference type="NCBI Taxonomy" id="199596"/>
    <lineage>
        <taxon>Bacteria</taxon>
        <taxon>Pseudomonadati</taxon>
        <taxon>Pseudomonadota</taxon>
        <taxon>Alphaproteobacteria</taxon>
        <taxon>Hyphomicrobiales</taxon>
        <taxon>Beijerinckiaceae</taxon>
        <taxon>Methylocella</taxon>
    </lineage>
</organism>
<dbReference type="RefSeq" id="WP_102845113.1">
    <property type="nucleotide sequence ID" value="NZ_PDZR01000029.1"/>
</dbReference>
<reference evidence="2 3" key="1">
    <citation type="submission" date="2017-10" db="EMBL/GenBank/DDBJ databases">
        <title>Genome announcement of Methylocella silvestris TVC from permafrost.</title>
        <authorList>
            <person name="Wang J."/>
            <person name="Geng K."/>
            <person name="Ul-Haque F."/>
            <person name="Crombie A.T."/>
            <person name="Street L.E."/>
            <person name="Wookey P.A."/>
            <person name="Murrell J.C."/>
            <person name="Pratscher J."/>
        </authorList>
    </citation>
    <scope>NUCLEOTIDE SEQUENCE [LARGE SCALE GENOMIC DNA]</scope>
    <source>
        <strain evidence="2 3">TVC</strain>
    </source>
</reference>
<proteinExistence type="predicted"/>
<dbReference type="OrthoDB" id="9812645at2"/>
<comment type="caution">
    <text evidence="2">The sequence shown here is derived from an EMBL/GenBank/DDBJ whole genome shotgun (WGS) entry which is preliminary data.</text>
</comment>
<feature type="region of interest" description="Disordered" evidence="1">
    <location>
        <begin position="59"/>
        <end position="79"/>
    </location>
</feature>
<dbReference type="InterPro" id="IPR036390">
    <property type="entry name" value="WH_DNA-bd_sf"/>
</dbReference>
<protein>
    <recommendedName>
        <fullName evidence="4">HTH gntR-type domain-containing protein</fullName>
    </recommendedName>
</protein>
<dbReference type="Gene3D" id="1.10.10.10">
    <property type="entry name" value="Winged helix-like DNA-binding domain superfamily/Winged helix DNA-binding domain"/>
    <property type="match status" value="1"/>
</dbReference>
<sequence length="444" mass="48505">MRIADGQTIPFSKPKAAQTKAFTPTCVKASIRRLDPDPGFRLNTLASIEKSRLDLEITAQSSPASAVQDPSSASELHDQDLGRTRKLGLAVALTIEREFLSAGWPSGVMFGLQAEIQRRYKIGRWAMREAVRILEMRGSADMRRGRGGGLMVAAPTLNNVVKPCALYLLSQHVTHAHLYRTARVVAEITAELLFQRFHTEAALAVELSATFAETRDLLSALLKMTGNPALSLVASILEALAGPRPEIETTFDPRRLAAISRSVLAGETATVADLVCGPAPEPTCRDLDLVRWIKPTGSLNACRYSTQLAFKMLGEIMGPHQSQPTFLGSEWDIAHRYGFSLESVRQASRILEDMGVIECRLGRSGGLFTHKPVLAEILPQTFAYLFHQDVTIADALLAADKLDHGLSRAEQVDGLNNPLGRLLAAMFDGFARQAHLEKNPAIVH</sequence>
<evidence type="ECO:0000256" key="1">
    <source>
        <dbReference type="SAM" id="MobiDB-lite"/>
    </source>
</evidence>
<evidence type="ECO:0000313" key="2">
    <source>
        <dbReference type="EMBL" id="PNG24542.1"/>
    </source>
</evidence>
<dbReference type="EMBL" id="PDZR01000029">
    <property type="protein sequence ID" value="PNG24542.1"/>
    <property type="molecule type" value="Genomic_DNA"/>
</dbReference>
<feature type="compositionally biased region" description="Polar residues" evidence="1">
    <location>
        <begin position="59"/>
        <end position="74"/>
    </location>
</feature>
<dbReference type="PANTHER" id="PTHR43537:SF5">
    <property type="entry name" value="UXU OPERON TRANSCRIPTIONAL REGULATOR"/>
    <property type="match status" value="1"/>
</dbReference>
<dbReference type="AlphaFoldDB" id="A0A2J7TCQ5"/>
<evidence type="ECO:0000313" key="3">
    <source>
        <dbReference type="Proteomes" id="UP000236286"/>
    </source>
</evidence>
<dbReference type="InterPro" id="IPR036388">
    <property type="entry name" value="WH-like_DNA-bd_sf"/>
</dbReference>
<gene>
    <name evidence="2" type="ORF">CR492_17975</name>
</gene>